<accession>A0ABT9XQS3</accession>
<feature type="modified residue" description="4-aspartylphosphate" evidence="9">
    <location>
        <position position="58"/>
    </location>
</feature>
<dbReference type="Pfam" id="PF00072">
    <property type="entry name" value="Response_reg"/>
    <property type="match status" value="1"/>
</dbReference>
<evidence type="ECO:0000256" key="2">
    <source>
        <dbReference type="ARBA" id="ARBA00022490"/>
    </source>
</evidence>
<comment type="subcellular location">
    <subcellularLocation>
        <location evidence="1">Cytoplasm</location>
    </subcellularLocation>
</comment>
<keyword evidence="7" id="KW-0010">Activator</keyword>
<organism evidence="11 12">
    <name type="scientific">Neobacillus ginsengisoli</name>
    <dbReference type="NCBI Taxonomy" id="904295"/>
    <lineage>
        <taxon>Bacteria</taxon>
        <taxon>Bacillati</taxon>
        <taxon>Bacillota</taxon>
        <taxon>Bacilli</taxon>
        <taxon>Bacillales</taxon>
        <taxon>Bacillaceae</taxon>
        <taxon>Neobacillus</taxon>
    </lineage>
</organism>
<evidence type="ECO:0000259" key="10">
    <source>
        <dbReference type="PROSITE" id="PS50110"/>
    </source>
</evidence>
<keyword evidence="3 9" id="KW-0597">Phosphoprotein</keyword>
<reference evidence="11 12" key="1">
    <citation type="submission" date="2023-07" db="EMBL/GenBank/DDBJ databases">
        <title>Genomic Encyclopedia of Type Strains, Phase IV (KMG-IV): sequencing the most valuable type-strain genomes for metagenomic binning, comparative biology and taxonomic classification.</title>
        <authorList>
            <person name="Goeker M."/>
        </authorList>
    </citation>
    <scope>NUCLEOTIDE SEQUENCE [LARGE SCALE GENOMIC DNA]</scope>
    <source>
        <strain evidence="11 12">DSM 27594</strain>
    </source>
</reference>
<dbReference type="InterPro" id="IPR001789">
    <property type="entry name" value="Sig_transdc_resp-reg_receiver"/>
</dbReference>
<dbReference type="RefSeq" id="WP_307405026.1">
    <property type="nucleotide sequence ID" value="NZ_JAUSTW010000001.1"/>
</dbReference>
<dbReference type="PIRSF" id="PIRSF006171">
    <property type="entry name" value="RR_citrat_malat"/>
    <property type="match status" value="1"/>
</dbReference>
<keyword evidence="6" id="KW-0238">DNA-binding</keyword>
<evidence type="ECO:0000256" key="3">
    <source>
        <dbReference type="ARBA" id="ARBA00022553"/>
    </source>
</evidence>
<dbReference type="PROSITE" id="PS50110">
    <property type="entry name" value="RESPONSE_REGULATORY"/>
    <property type="match status" value="1"/>
</dbReference>
<sequence>MSQQFLRVLVVDDDFMIAKLHGKFIASQKGYQLVGTAHSFEEAHTMMDMVEPDLLLLDVYLPDRSGIELLKTIRMQNRRCDVILITAAKELEIVEDGFRFGVIDYLIKPFDLHQLQTALLKYAKFKSRLSSSSQLDQGTVDDLKKLRVSESTFLPINQKGIDLRTLEKIKKCITYSPEPLSADQIAKLAGVSLSTTRTYLSYMVEEQELIEEQQYGTVGRPLRMYRVIN</sequence>
<dbReference type="PANTHER" id="PTHR45526:SF1">
    <property type="entry name" value="TRANSCRIPTIONAL REGULATORY PROTEIN DCUR-RELATED"/>
    <property type="match status" value="1"/>
</dbReference>
<dbReference type="Gene3D" id="3.40.50.2300">
    <property type="match status" value="1"/>
</dbReference>
<evidence type="ECO:0000256" key="5">
    <source>
        <dbReference type="ARBA" id="ARBA00023015"/>
    </source>
</evidence>
<dbReference type="InterPro" id="IPR051271">
    <property type="entry name" value="2C-system_Tx_regulators"/>
</dbReference>
<comment type="caution">
    <text evidence="11">The sequence shown here is derived from an EMBL/GenBank/DDBJ whole genome shotgun (WGS) entry which is preliminary data.</text>
</comment>
<keyword evidence="12" id="KW-1185">Reference proteome</keyword>
<name>A0ABT9XQS3_9BACI</name>
<evidence type="ECO:0000256" key="6">
    <source>
        <dbReference type="ARBA" id="ARBA00023125"/>
    </source>
</evidence>
<proteinExistence type="predicted"/>
<gene>
    <name evidence="11" type="ORF">J2S10_001005</name>
</gene>
<evidence type="ECO:0000313" key="12">
    <source>
        <dbReference type="Proteomes" id="UP001224122"/>
    </source>
</evidence>
<dbReference type="EMBL" id="JAUSTW010000001">
    <property type="protein sequence ID" value="MDQ0197900.1"/>
    <property type="molecule type" value="Genomic_DNA"/>
</dbReference>
<dbReference type="InterPro" id="IPR024187">
    <property type="entry name" value="Sig_transdc_resp-reg_cit/mal"/>
</dbReference>
<keyword evidence="5" id="KW-0805">Transcription regulation</keyword>
<evidence type="ECO:0000256" key="7">
    <source>
        <dbReference type="ARBA" id="ARBA00023159"/>
    </source>
</evidence>
<dbReference type="PANTHER" id="PTHR45526">
    <property type="entry name" value="TRANSCRIPTIONAL REGULATORY PROTEIN DPIA"/>
    <property type="match status" value="1"/>
</dbReference>
<keyword evidence="2" id="KW-0963">Cytoplasm</keyword>
<dbReference type="CDD" id="cd19925">
    <property type="entry name" value="REC_citrate_TCS"/>
    <property type="match status" value="1"/>
</dbReference>
<evidence type="ECO:0000256" key="1">
    <source>
        <dbReference type="ARBA" id="ARBA00004496"/>
    </source>
</evidence>
<dbReference type="Proteomes" id="UP001224122">
    <property type="component" value="Unassembled WGS sequence"/>
</dbReference>
<keyword evidence="4" id="KW-0902">Two-component regulatory system</keyword>
<evidence type="ECO:0000313" key="11">
    <source>
        <dbReference type="EMBL" id="MDQ0197900.1"/>
    </source>
</evidence>
<feature type="domain" description="Response regulatory" evidence="10">
    <location>
        <begin position="7"/>
        <end position="123"/>
    </location>
</feature>
<dbReference type="SMART" id="SM00448">
    <property type="entry name" value="REC"/>
    <property type="match status" value="1"/>
</dbReference>
<evidence type="ECO:0000256" key="8">
    <source>
        <dbReference type="ARBA" id="ARBA00023163"/>
    </source>
</evidence>
<protein>
    <submittedName>
        <fullName evidence="11">Response regulator of citrate/malate metabolism</fullName>
    </submittedName>
</protein>
<evidence type="ECO:0000256" key="9">
    <source>
        <dbReference type="PROSITE-ProRule" id="PRU00169"/>
    </source>
</evidence>
<dbReference type="SUPFAM" id="SSF52172">
    <property type="entry name" value="CheY-like"/>
    <property type="match status" value="1"/>
</dbReference>
<keyword evidence="8" id="KW-0804">Transcription</keyword>
<evidence type="ECO:0000256" key="4">
    <source>
        <dbReference type="ARBA" id="ARBA00023012"/>
    </source>
</evidence>
<dbReference type="InterPro" id="IPR011006">
    <property type="entry name" value="CheY-like_superfamily"/>
</dbReference>